<name>W9HEV0_FUSOX</name>
<dbReference type="AlphaFoldDB" id="W9HEV0"/>
<dbReference type="Proteomes" id="UP000030753">
    <property type="component" value="Unassembled WGS sequence"/>
</dbReference>
<evidence type="ECO:0000313" key="2">
    <source>
        <dbReference type="Proteomes" id="UP000030753"/>
    </source>
</evidence>
<proteinExistence type="predicted"/>
<sequence>MEERKAEWRENKEVIVNGITKKMQFKQWFKHTGKDIEYASYDSSRAEMTSQLKENEDFFTIDTQLAPEVREIFARPASQQNPSRQ</sequence>
<accession>W9HEV0</accession>
<organism evidence="1 2">
    <name type="scientific">Fusarium oxysporum NRRL 32931</name>
    <dbReference type="NCBI Taxonomy" id="660029"/>
    <lineage>
        <taxon>Eukaryota</taxon>
        <taxon>Fungi</taxon>
        <taxon>Dikarya</taxon>
        <taxon>Ascomycota</taxon>
        <taxon>Pezizomycotina</taxon>
        <taxon>Sordariomycetes</taxon>
        <taxon>Hypocreomycetidae</taxon>
        <taxon>Hypocreales</taxon>
        <taxon>Nectriaceae</taxon>
        <taxon>Fusarium</taxon>
        <taxon>Fusarium oxysporum species complex</taxon>
    </lineage>
</organism>
<dbReference type="HOGENOM" id="CLU_2512687_0_0_1"/>
<reference evidence="1 2" key="1">
    <citation type="submission" date="2011-06" db="EMBL/GenBank/DDBJ databases">
        <title>The Genome Sequence of Fusarium oxysporum FOSC 3-a.</title>
        <authorList>
            <consortium name="The Broad Institute Genome Sequencing Platform"/>
            <person name="Ma L.-J."/>
            <person name="Gale L.R."/>
            <person name="Schwartz D.C."/>
            <person name="Zhou S."/>
            <person name="Corby-Kistler H."/>
            <person name="Young S.K."/>
            <person name="Zeng Q."/>
            <person name="Gargeya S."/>
            <person name="Fitzgerald M."/>
            <person name="Haas B."/>
            <person name="Abouelleil A."/>
            <person name="Alvarado L."/>
            <person name="Arachchi H.M."/>
            <person name="Berlin A."/>
            <person name="Brown A."/>
            <person name="Chapman S.B."/>
            <person name="Chen Z."/>
            <person name="Dunbar C."/>
            <person name="Freedman E."/>
            <person name="Gearin G."/>
            <person name="Gellesch M."/>
            <person name="Goldberg J."/>
            <person name="Griggs A."/>
            <person name="Gujja S."/>
            <person name="Heiman D."/>
            <person name="Howarth C."/>
            <person name="Larson L."/>
            <person name="Lui A."/>
            <person name="MacDonald P.J.P."/>
            <person name="Mehta T."/>
            <person name="Montmayeur A."/>
            <person name="Murphy C."/>
            <person name="Neiman D."/>
            <person name="Pearson M."/>
            <person name="Priest M."/>
            <person name="Roberts A."/>
            <person name="Saif S."/>
            <person name="Shea T."/>
            <person name="Shenoy N."/>
            <person name="Sisk P."/>
            <person name="Stolte C."/>
            <person name="Sykes S."/>
            <person name="Wortman J."/>
            <person name="Nusbaum C."/>
            <person name="Birren B."/>
        </authorList>
    </citation>
    <scope>NUCLEOTIDE SEQUENCE [LARGE SCALE GENOMIC DNA]</scope>
    <source>
        <strain evidence="2">FOSC 3-a</strain>
    </source>
</reference>
<evidence type="ECO:0000313" key="1">
    <source>
        <dbReference type="EMBL" id="EWY79495.1"/>
    </source>
</evidence>
<dbReference type="OrthoDB" id="5103739at2759"/>
<gene>
    <name evidence="1" type="ORF">FOYG_17360</name>
</gene>
<protein>
    <submittedName>
        <fullName evidence="1">Uncharacterized protein</fullName>
    </submittedName>
</protein>
<dbReference type="EMBL" id="JH717864">
    <property type="protein sequence ID" value="EWY79495.1"/>
    <property type="molecule type" value="Genomic_DNA"/>
</dbReference>